<dbReference type="Proteomes" id="UP000323144">
    <property type="component" value="Chromosome"/>
</dbReference>
<dbReference type="InterPro" id="IPR055346">
    <property type="entry name" value="Fe-S_cluster_assembly_SufBD"/>
</dbReference>
<gene>
    <name evidence="2" type="primary">sufD</name>
    <name evidence="2" type="ORF">SCHIN_v1c09460</name>
</gene>
<proteinExistence type="predicted"/>
<evidence type="ECO:0000259" key="1">
    <source>
        <dbReference type="Pfam" id="PF01458"/>
    </source>
</evidence>
<dbReference type="KEGG" id="schi:SCHIN_v1c09460"/>
<dbReference type="EMBL" id="CP043026">
    <property type="protein sequence ID" value="QEH62139.1"/>
    <property type="molecule type" value="Genomic_DNA"/>
</dbReference>
<organism evidence="2 3">
    <name type="scientific">Spiroplasma chinense</name>
    <dbReference type="NCBI Taxonomy" id="216932"/>
    <lineage>
        <taxon>Bacteria</taxon>
        <taxon>Bacillati</taxon>
        <taxon>Mycoplasmatota</taxon>
        <taxon>Mollicutes</taxon>
        <taxon>Entomoplasmatales</taxon>
        <taxon>Spiroplasmataceae</taxon>
        <taxon>Spiroplasma</taxon>
    </lineage>
</organism>
<dbReference type="AlphaFoldDB" id="A0A5B9Y615"/>
<evidence type="ECO:0000313" key="3">
    <source>
        <dbReference type="Proteomes" id="UP000323144"/>
    </source>
</evidence>
<dbReference type="InterPro" id="IPR000825">
    <property type="entry name" value="SUF_FeS_clus_asmbl_SufBD_core"/>
</dbReference>
<keyword evidence="3" id="KW-1185">Reference proteome</keyword>
<dbReference type="InterPro" id="IPR037284">
    <property type="entry name" value="SUF_FeS_clus_asmbl_SufBD_sf"/>
</dbReference>
<dbReference type="SUPFAM" id="SSF101960">
    <property type="entry name" value="Stabilizer of iron transporter SufD"/>
    <property type="match status" value="1"/>
</dbReference>
<reference evidence="2 3" key="1">
    <citation type="submission" date="2019-08" db="EMBL/GenBank/DDBJ databases">
        <title>Complete genome sequence of Spiroplasma chinense CCH (DSM 19755).</title>
        <authorList>
            <person name="Shen H.-Y."/>
            <person name="Lin Y.-C."/>
            <person name="Chou L."/>
            <person name="Kuo C.-H."/>
        </authorList>
    </citation>
    <scope>NUCLEOTIDE SEQUENCE [LARGE SCALE GENOMIC DNA]</scope>
    <source>
        <strain evidence="2 3">CCH</strain>
    </source>
</reference>
<dbReference type="GO" id="GO:0016226">
    <property type="term" value="P:iron-sulfur cluster assembly"/>
    <property type="evidence" value="ECO:0007669"/>
    <property type="project" value="InterPro"/>
</dbReference>
<accession>A0A5B9Y615</accession>
<dbReference type="RefSeq" id="WP_166508508.1">
    <property type="nucleotide sequence ID" value="NZ_CP043026.1"/>
</dbReference>
<name>A0A5B9Y615_9MOLU</name>
<feature type="domain" description="SUF system FeS cluster assembly SufBD core" evidence="1">
    <location>
        <begin position="70"/>
        <end position="230"/>
    </location>
</feature>
<dbReference type="PANTHER" id="PTHR43575:SF1">
    <property type="entry name" value="PROTEIN ABCI7, CHLOROPLASTIC"/>
    <property type="match status" value="1"/>
</dbReference>
<evidence type="ECO:0000313" key="2">
    <source>
        <dbReference type="EMBL" id="QEH62139.1"/>
    </source>
</evidence>
<dbReference type="PANTHER" id="PTHR43575">
    <property type="entry name" value="PROTEIN ABCI7, CHLOROPLASTIC"/>
    <property type="match status" value="1"/>
</dbReference>
<sequence length="256" mass="28966">MFDLSNEANFIDLTSNFKNEINFSQSDRKILVFKDVDGGIKLDIEKNVELNLTIIFLPSEKKETKKFMLDFNLAERANLNLFLANLTYTNSDEKVEINLNEPGSKVEYYGATIAHKESKKSSIIKVSHLARETASNIKTYEVLKDTSNGFIRCISDIRKGSSSSEAHQELRLLVLDKNAKADSDPVLLIDENDIVASHANAIGMLDPEQIFYLQSRGLKKEQAQELIVNGYFEPVFLNLNDAKLEEELKKILKGMI</sequence>
<protein>
    <submittedName>
        <fullName evidence="2">Fe-S cluster assembly protein SufD</fullName>
    </submittedName>
</protein>
<dbReference type="Pfam" id="PF01458">
    <property type="entry name" value="SUFBD_core"/>
    <property type="match status" value="1"/>
</dbReference>